<sequence>MAALSQDIIEISQDKDANLTLSNNSNGPATYSGKGKQPLSGPPRVNKTSHNVTPTDNNKHTNVTTIDQMQMQNNPNYEEQILVDRQDKSKRQANNEEQSQAKCPKIEQKSQQDSTSTTSETQTIRETGPQPKHKLQPHPRIGGYIVSQEYTY</sequence>
<organism evidence="2 3">
    <name type="scientific">Potamilus streckersoni</name>
    <dbReference type="NCBI Taxonomy" id="2493646"/>
    <lineage>
        <taxon>Eukaryota</taxon>
        <taxon>Metazoa</taxon>
        <taxon>Spiralia</taxon>
        <taxon>Lophotrochozoa</taxon>
        <taxon>Mollusca</taxon>
        <taxon>Bivalvia</taxon>
        <taxon>Autobranchia</taxon>
        <taxon>Heteroconchia</taxon>
        <taxon>Palaeoheterodonta</taxon>
        <taxon>Unionida</taxon>
        <taxon>Unionoidea</taxon>
        <taxon>Unionidae</taxon>
        <taxon>Ambleminae</taxon>
        <taxon>Lampsilini</taxon>
        <taxon>Potamilus</taxon>
    </lineage>
</organism>
<accession>A0AAE0T5P2</accession>
<reference evidence="2" key="2">
    <citation type="journal article" date="2021" name="Genome Biol. Evol.">
        <title>Developing a high-quality reference genome for a parasitic bivalve with doubly uniparental inheritance (Bivalvia: Unionida).</title>
        <authorList>
            <person name="Smith C.H."/>
        </authorList>
    </citation>
    <scope>NUCLEOTIDE SEQUENCE</scope>
    <source>
        <strain evidence="2">CHS0354</strain>
        <tissue evidence="2">Mantle</tissue>
    </source>
</reference>
<evidence type="ECO:0000256" key="1">
    <source>
        <dbReference type="SAM" id="MobiDB-lite"/>
    </source>
</evidence>
<protein>
    <submittedName>
        <fullName evidence="2">Uncharacterized protein</fullName>
    </submittedName>
</protein>
<feature type="compositionally biased region" description="Low complexity" evidence="1">
    <location>
        <begin position="111"/>
        <end position="127"/>
    </location>
</feature>
<feature type="compositionally biased region" description="Basic and acidic residues" evidence="1">
    <location>
        <begin position="82"/>
        <end position="94"/>
    </location>
</feature>
<name>A0AAE0T5P2_9BIVA</name>
<reference evidence="2" key="1">
    <citation type="journal article" date="2021" name="Genome Biol. Evol.">
        <title>A High-Quality Reference Genome for a Parasitic Bivalve with Doubly Uniparental Inheritance (Bivalvia: Unionida).</title>
        <authorList>
            <person name="Smith C.H."/>
        </authorList>
    </citation>
    <scope>NUCLEOTIDE SEQUENCE</scope>
    <source>
        <strain evidence="2">CHS0354</strain>
    </source>
</reference>
<dbReference type="EMBL" id="JAEAOA010001519">
    <property type="protein sequence ID" value="KAK3603963.1"/>
    <property type="molecule type" value="Genomic_DNA"/>
</dbReference>
<evidence type="ECO:0000313" key="2">
    <source>
        <dbReference type="EMBL" id="KAK3603963.1"/>
    </source>
</evidence>
<evidence type="ECO:0000313" key="3">
    <source>
        <dbReference type="Proteomes" id="UP001195483"/>
    </source>
</evidence>
<feature type="region of interest" description="Disordered" evidence="1">
    <location>
        <begin position="13"/>
        <end position="152"/>
    </location>
</feature>
<feature type="compositionally biased region" description="Polar residues" evidence="1">
    <location>
        <begin position="19"/>
        <end position="29"/>
    </location>
</feature>
<gene>
    <name evidence="2" type="ORF">CHS0354_025495</name>
</gene>
<keyword evidence="3" id="KW-1185">Reference proteome</keyword>
<proteinExistence type="predicted"/>
<dbReference type="AlphaFoldDB" id="A0AAE0T5P2"/>
<reference evidence="2" key="3">
    <citation type="submission" date="2023-05" db="EMBL/GenBank/DDBJ databases">
        <authorList>
            <person name="Smith C.H."/>
        </authorList>
    </citation>
    <scope>NUCLEOTIDE SEQUENCE</scope>
    <source>
        <strain evidence="2">CHS0354</strain>
        <tissue evidence="2">Mantle</tissue>
    </source>
</reference>
<dbReference type="Proteomes" id="UP001195483">
    <property type="component" value="Unassembled WGS sequence"/>
</dbReference>
<feature type="compositionally biased region" description="Polar residues" evidence="1">
    <location>
        <begin position="46"/>
        <end position="77"/>
    </location>
</feature>
<comment type="caution">
    <text evidence="2">The sequence shown here is derived from an EMBL/GenBank/DDBJ whole genome shotgun (WGS) entry which is preliminary data.</text>
</comment>